<evidence type="ECO:0000313" key="4">
    <source>
        <dbReference type="WBParaSite" id="GPUH_0000516201-mRNA-1"/>
    </source>
</evidence>
<gene>
    <name evidence="2" type="ORF">GPUH_LOCUS5155</name>
</gene>
<dbReference type="OrthoDB" id="10579429at2759"/>
<reference evidence="2 3" key="2">
    <citation type="submission" date="2018-11" db="EMBL/GenBank/DDBJ databases">
        <authorList>
            <consortium name="Pathogen Informatics"/>
        </authorList>
    </citation>
    <scope>NUCLEOTIDE SEQUENCE [LARGE SCALE GENOMIC DNA]</scope>
</reference>
<keyword evidence="1" id="KW-0175">Coiled coil</keyword>
<dbReference type="WBParaSite" id="GPUH_0000516201-mRNA-1">
    <property type="protein sequence ID" value="GPUH_0000516201-mRNA-1"/>
    <property type="gene ID" value="GPUH_0000516201"/>
</dbReference>
<organism evidence="4">
    <name type="scientific">Gongylonema pulchrum</name>
    <dbReference type="NCBI Taxonomy" id="637853"/>
    <lineage>
        <taxon>Eukaryota</taxon>
        <taxon>Metazoa</taxon>
        <taxon>Ecdysozoa</taxon>
        <taxon>Nematoda</taxon>
        <taxon>Chromadorea</taxon>
        <taxon>Rhabditida</taxon>
        <taxon>Spirurina</taxon>
        <taxon>Spiruromorpha</taxon>
        <taxon>Spiruroidea</taxon>
        <taxon>Gongylonematidae</taxon>
        <taxon>Gongylonema</taxon>
    </lineage>
</organism>
<sequence length="86" mass="9754">MFYVCVRLGDFELNLEARLGPTEEYRKQCQALEKDLEEVRSALAISKSDVEKFRAENEKLLAKASLEDEVVTLATSLQSARDEISD</sequence>
<evidence type="ECO:0000256" key="1">
    <source>
        <dbReference type="SAM" id="Coils"/>
    </source>
</evidence>
<name>A0A183D8W4_9BILA</name>
<dbReference type="AlphaFoldDB" id="A0A183D8W4"/>
<dbReference type="Proteomes" id="UP000271098">
    <property type="component" value="Unassembled WGS sequence"/>
</dbReference>
<dbReference type="EMBL" id="UYRT01010563">
    <property type="protein sequence ID" value="VDK49359.1"/>
    <property type="molecule type" value="Genomic_DNA"/>
</dbReference>
<evidence type="ECO:0000313" key="2">
    <source>
        <dbReference type="EMBL" id="VDK49359.1"/>
    </source>
</evidence>
<protein>
    <submittedName>
        <fullName evidence="4">HOOK domain-containing protein</fullName>
    </submittedName>
</protein>
<proteinExistence type="predicted"/>
<accession>A0A183D8W4</accession>
<evidence type="ECO:0000313" key="3">
    <source>
        <dbReference type="Proteomes" id="UP000271098"/>
    </source>
</evidence>
<reference evidence="4" key="1">
    <citation type="submission" date="2016-06" db="UniProtKB">
        <authorList>
            <consortium name="WormBaseParasite"/>
        </authorList>
    </citation>
    <scope>IDENTIFICATION</scope>
</reference>
<feature type="coiled-coil region" evidence="1">
    <location>
        <begin position="22"/>
        <end position="83"/>
    </location>
</feature>
<keyword evidence="3" id="KW-1185">Reference proteome</keyword>